<dbReference type="EC" id="4.1.1.49" evidence="3"/>
<keyword evidence="1" id="KW-0312">Gluconeogenesis</keyword>
<dbReference type="AlphaFoldDB" id="A0A3B0SDM4"/>
<sequence length="136" mass="15124">MNHISPKALITLGLNPKKTNLNWGNAALYETSIKTGEGEVAAGGPLVAKTGQHTGRSALDKYMVRDEKTENTVWWGSNASMTPAHFDALWQDFKTYGASKELFVQELFGGADLDHRLPVQIVTEFAWHSLFIRHLL</sequence>
<dbReference type="InterPro" id="IPR008210">
    <property type="entry name" value="PEP_carboxykinase_N"/>
</dbReference>
<dbReference type="Pfam" id="PF01293">
    <property type="entry name" value="PEPCK_ATP"/>
    <property type="match status" value="1"/>
</dbReference>
<dbReference type="GO" id="GO:0016301">
    <property type="term" value="F:kinase activity"/>
    <property type="evidence" value="ECO:0007669"/>
    <property type="project" value="UniProtKB-KW"/>
</dbReference>
<dbReference type="PANTHER" id="PTHR30031">
    <property type="entry name" value="PHOSPHOENOLPYRUVATE CARBOXYKINASE ATP"/>
    <property type="match status" value="1"/>
</dbReference>
<dbReference type="EMBL" id="UOEE01000334">
    <property type="protein sequence ID" value="VAW02153.1"/>
    <property type="molecule type" value="Genomic_DNA"/>
</dbReference>
<feature type="non-terminal residue" evidence="3">
    <location>
        <position position="136"/>
    </location>
</feature>
<evidence type="ECO:0000256" key="1">
    <source>
        <dbReference type="ARBA" id="ARBA00022432"/>
    </source>
</evidence>
<evidence type="ECO:0000256" key="2">
    <source>
        <dbReference type="ARBA" id="ARBA00022793"/>
    </source>
</evidence>
<dbReference type="GO" id="GO:0006094">
    <property type="term" value="P:gluconeogenesis"/>
    <property type="evidence" value="ECO:0007669"/>
    <property type="project" value="UniProtKB-KW"/>
</dbReference>
<dbReference type="GO" id="GO:0005829">
    <property type="term" value="C:cytosol"/>
    <property type="evidence" value="ECO:0007669"/>
    <property type="project" value="TreeGrafter"/>
</dbReference>
<dbReference type="Gene3D" id="3.40.449.10">
    <property type="entry name" value="Phosphoenolpyruvate Carboxykinase, domain 1"/>
    <property type="match status" value="1"/>
</dbReference>
<keyword evidence="2" id="KW-0210">Decarboxylase</keyword>
<dbReference type="InterPro" id="IPR001272">
    <property type="entry name" value="PEP_carboxykinase_ATP"/>
</dbReference>
<gene>
    <name evidence="3" type="ORF">MNBD_ALPHA06-369</name>
</gene>
<protein>
    <submittedName>
        <fullName evidence="3">Phosphoenolpyruvate carboxykinase [ATP]</fullName>
        <ecNumber evidence="3">4.1.1.49</ecNumber>
    </submittedName>
</protein>
<dbReference type="PANTHER" id="PTHR30031:SF0">
    <property type="entry name" value="PHOSPHOENOLPYRUVATE CARBOXYKINASE (ATP)"/>
    <property type="match status" value="1"/>
</dbReference>
<dbReference type="GO" id="GO:0005524">
    <property type="term" value="F:ATP binding"/>
    <property type="evidence" value="ECO:0007669"/>
    <property type="project" value="InterPro"/>
</dbReference>
<keyword evidence="3" id="KW-0670">Pyruvate</keyword>
<keyword evidence="3" id="KW-0418">Kinase</keyword>
<evidence type="ECO:0000313" key="3">
    <source>
        <dbReference type="EMBL" id="VAW02153.1"/>
    </source>
</evidence>
<accession>A0A3B0SDM4</accession>
<proteinExistence type="predicted"/>
<organism evidence="3">
    <name type="scientific">hydrothermal vent metagenome</name>
    <dbReference type="NCBI Taxonomy" id="652676"/>
    <lineage>
        <taxon>unclassified sequences</taxon>
        <taxon>metagenomes</taxon>
        <taxon>ecological metagenomes</taxon>
    </lineage>
</organism>
<keyword evidence="3" id="KW-0808">Transferase</keyword>
<name>A0A3B0SDM4_9ZZZZ</name>
<reference evidence="3" key="1">
    <citation type="submission" date="2018-06" db="EMBL/GenBank/DDBJ databases">
        <authorList>
            <person name="Zhirakovskaya E."/>
        </authorList>
    </citation>
    <scope>NUCLEOTIDE SEQUENCE</scope>
</reference>
<dbReference type="SUPFAM" id="SSF68923">
    <property type="entry name" value="PEP carboxykinase N-terminal domain"/>
    <property type="match status" value="1"/>
</dbReference>
<dbReference type="GO" id="GO:0004612">
    <property type="term" value="F:phosphoenolpyruvate carboxykinase (ATP) activity"/>
    <property type="evidence" value="ECO:0007669"/>
    <property type="project" value="UniProtKB-EC"/>
</dbReference>
<keyword evidence="3" id="KW-0456">Lyase</keyword>